<evidence type="ECO:0000256" key="3">
    <source>
        <dbReference type="ARBA" id="ARBA00022475"/>
    </source>
</evidence>
<dbReference type="Pfam" id="PF02417">
    <property type="entry name" value="Chromate_transp"/>
    <property type="match status" value="2"/>
</dbReference>
<dbReference type="EMBL" id="ML119856">
    <property type="protein sequence ID" value="RPA72566.1"/>
    <property type="molecule type" value="Genomic_DNA"/>
</dbReference>
<name>A0A3N4HHR3_ASCIM</name>
<feature type="transmembrane region" description="Helical" evidence="8">
    <location>
        <begin position="126"/>
        <end position="149"/>
    </location>
</feature>
<dbReference type="GO" id="GO:0015109">
    <property type="term" value="F:chromate transmembrane transporter activity"/>
    <property type="evidence" value="ECO:0007669"/>
    <property type="project" value="InterPro"/>
</dbReference>
<evidence type="ECO:0000256" key="8">
    <source>
        <dbReference type="SAM" id="Phobius"/>
    </source>
</evidence>
<comment type="similarity">
    <text evidence="2">Belongs to the chromate ion transporter (CHR) (TC 2.A.51) family.</text>
</comment>
<feature type="compositionally biased region" description="Polar residues" evidence="7">
    <location>
        <begin position="233"/>
        <end position="246"/>
    </location>
</feature>
<evidence type="ECO:0000313" key="9">
    <source>
        <dbReference type="EMBL" id="RPA72566.1"/>
    </source>
</evidence>
<dbReference type="InterPro" id="IPR014047">
    <property type="entry name" value="Chr_Tranpt_l_chain"/>
</dbReference>
<feature type="region of interest" description="Disordered" evidence="7">
    <location>
        <begin position="225"/>
        <end position="249"/>
    </location>
</feature>
<dbReference type="PANTHER" id="PTHR33567">
    <property type="entry name" value="CHROMATE ION TRANSPORTER (EUROFUNG)"/>
    <property type="match status" value="1"/>
</dbReference>
<evidence type="ECO:0000256" key="2">
    <source>
        <dbReference type="ARBA" id="ARBA00005262"/>
    </source>
</evidence>
<feature type="transmembrane region" description="Helical" evidence="8">
    <location>
        <begin position="83"/>
        <end position="106"/>
    </location>
</feature>
<feature type="transmembrane region" description="Helical" evidence="8">
    <location>
        <begin position="267"/>
        <end position="287"/>
    </location>
</feature>
<dbReference type="OrthoDB" id="2160638at2759"/>
<feature type="transmembrane region" description="Helical" evidence="8">
    <location>
        <begin position="334"/>
        <end position="360"/>
    </location>
</feature>
<dbReference type="Proteomes" id="UP000275078">
    <property type="component" value="Unassembled WGS sequence"/>
</dbReference>
<keyword evidence="10" id="KW-1185">Reference proteome</keyword>
<dbReference type="PANTHER" id="PTHR33567:SF3">
    <property type="entry name" value="CHROMATE ION TRANSPORTER (EUROFUNG)"/>
    <property type="match status" value="1"/>
</dbReference>
<evidence type="ECO:0000256" key="1">
    <source>
        <dbReference type="ARBA" id="ARBA00004651"/>
    </source>
</evidence>
<keyword evidence="4 8" id="KW-0812">Transmembrane</keyword>
<gene>
    <name evidence="9" type="ORF">BJ508DRAFT_244763</name>
</gene>
<feature type="transmembrane region" description="Helical" evidence="8">
    <location>
        <begin position="409"/>
        <end position="429"/>
    </location>
</feature>
<dbReference type="STRING" id="1160509.A0A3N4HHR3"/>
<sequence length="489" mass="52355">MSSTSQAFSAFKERASRSKTGFALYDTFLRTWDLGITAFGGPPTHFKILNDRFVEKYKWLTPSTSLELFALSQSLPGPASTKFLFCITLLRHGLFSATLAFVFWSLPGALGMYGFSLGVSKISETLPGPVYALLSGLNGATVGIVALAAVELARKAVTDRLTRLCVFLSAAAGLLYNALWYFPVLMVGCGFATLAWDMGFAGTVWRVLRGKKRQEPVEELGVAPTSVDGKVGTTASGSDARTGSSDTEQEVVEQADTTHLYGWKTGLAIVVAFFITFAAVLIARGLWDARPLAFSVFANFYLAGTIIFGGGPVVIPLLREYIVAPGWVSSRDFLLGLAVIQSFPGPNFNFAVYLGSLAALSARPTISSFPSFAGALVGFFGIFTPGIVLSIGFMAVWKTLRKKRWVASILRGINAGAVGLIFTAVYRLFQIGLVDAEHQQGSSLGNDPWWVVVTATSFVGGAWFKVPPPLAIALGGVMGLIWYGIVHGA</sequence>
<keyword evidence="6 8" id="KW-0472">Membrane</keyword>
<dbReference type="PIRSF" id="PIRSF004810">
    <property type="entry name" value="ChrA"/>
    <property type="match status" value="1"/>
</dbReference>
<protein>
    <submittedName>
        <fullName evidence="9">Chromate transporter</fullName>
    </submittedName>
</protein>
<feature type="transmembrane region" description="Helical" evidence="8">
    <location>
        <begin position="469"/>
        <end position="486"/>
    </location>
</feature>
<dbReference type="AlphaFoldDB" id="A0A3N4HHR3"/>
<evidence type="ECO:0000256" key="5">
    <source>
        <dbReference type="ARBA" id="ARBA00022989"/>
    </source>
</evidence>
<feature type="transmembrane region" description="Helical" evidence="8">
    <location>
        <begin position="372"/>
        <end position="397"/>
    </location>
</feature>
<evidence type="ECO:0000256" key="4">
    <source>
        <dbReference type="ARBA" id="ARBA00022692"/>
    </source>
</evidence>
<keyword evidence="3" id="KW-1003">Cell membrane</keyword>
<dbReference type="InterPro" id="IPR003370">
    <property type="entry name" value="Chromate_transpt"/>
</dbReference>
<evidence type="ECO:0000313" key="10">
    <source>
        <dbReference type="Proteomes" id="UP000275078"/>
    </source>
</evidence>
<comment type="subcellular location">
    <subcellularLocation>
        <location evidence="1">Cell membrane</location>
        <topology evidence="1">Multi-pass membrane protein</topology>
    </subcellularLocation>
</comment>
<proteinExistence type="inferred from homology"/>
<dbReference type="GO" id="GO:0005886">
    <property type="term" value="C:plasma membrane"/>
    <property type="evidence" value="ECO:0007669"/>
    <property type="project" value="UniProtKB-SubCell"/>
</dbReference>
<feature type="transmembrane region" description="Helical" evidence="8">
    <location>
        <begin position="449"/>
        <end position="464"/>
    </location>
</feature>
<organism evidence="9 10">
    <name type="scientific">Ascobolus immersus RN42</name>
    <dbReference type="NCBI Taxonomy" id="1160509"/>
    <lineage>
        <taxon>Eukaryota</taxon>
        <taxon>Fungi</taxon>
        <taxon>Dikarya</taxon>
        <taxon>Ascomycota</taxon>
        <taxon>Pezizomycotina</taxon>
        <taxon>Pezizomycetes</taxon>
        <taxon>Pezizales</taxon>
        <taxon>Ascobolaceae</taxon>
        <taxon>Ascobolus</taxon>
    </lineage>
</organism>
<evidence type="ECO:0000256" key="6">
    <source>
        <dbReference type="ARBA" id="ARBA00023136"/>
    </source>
</evidence>
<accession>A0A3N4HHR3</accession>
<keyword evidence="5 8" id="KW-1133">Transmembrane helix</keyword>
<reference evidence="9 10" key="1">
    <citation type="journal article" date="2018" name="Nat. Ecol. Evol.">
        <title>Pezizomycetes genomes reveal the molecular basis of ectomycorrhizal truffle lifestyle.</title>
        <authorList>
            <person name="Murat C."/>
            <person name="Payen T."/>
            <person name="Noel B."/>
            <person name="Kuo A."/>
            <person name="Morin E."/>
            <person name="Chen J."/>
            <person name="Kohler A."/>
            <person name="Krizsan K."/>
            <person name="Balestrini R."/>
            <person name="Da Silva C."/>
            <person name="Montanini B."/>
            <person name="Hainaut M."/>
            <person name="Levati E."/>
            <person name="Barry K.W."/>
            <person name="Belfiori B."/>
            <person name="Cichocki N."/>
            <person name="Clum A."/>
            <person name="Dockter R.B."/>
            <person name="Fauchery L."/>
            <person name="Guy J."/>
            <person name="Iotti M."/>
            <person name="Le Tacon F."/>
            <person name="Lindquist E.A."/>
            <person name="Lipzen A."/>
            <person name="Malagnac F."/>
            <person name="Mello A."/>
            <person name="Molinier V."/>
            <person name="Miyauchi S."/>
            <person name="Poulain J."/>
            <person name="Riccioni C."/>
            <person name="Rubini A."/>
            <person name="Sitrit Y."/>
            <person name="Splivallo R."/>
            <person name="Traeger S."/>
            <person name="Wang M."/>
            <person name="Zifcakova L."/>
            <person name="Wipf D."/>
            <person name="Zambonelli A."/>
            <person name="Paolocci F."/>
            <person name="Nowrousian M."/>
            <person name="Ottonello S."/>
            <person name="Baldrian P."/>
            <person name="Spatafora J.W."/>
            <person name="Henrissat B."/>
            <person name="Nagy L.G."/>
            <person name="Aury J.M."/>
            <person name="Wincker P."/>
            <person name="Grigoriev I.V."/>
            <person name="Bonfante P."/>
            <person name="Martin F.M."/>
        </authorList>
    </citation>
    <scope>NUCLEOTIDE SEQUENCE [LARGE SCALE GENOMIC DNA]</scope>
    <source>
        <strain evidence="9 10">RN42</strain>
    </source>
</reference>
<evidence type="ECO:0000256" key="7">
    <source>
        <dbReference type="SAM" id="MobiDB-lite"/>
    </source>
</evidence>
<feature type="transmembrane region" description="Helical" evidence="8">
    <location>
        <begin position="299"/>
        <end position="322"/>
    </location>
</feature>